<dbReference type="SUPFAM" id="SSF54695">
    <property type="entry name" value="POZ domain"/>
    <property type="match status" value="1"/>
</dbReference>
<dbReference type="EMBL" id="BMAO01016540">
    <property type="protein sequence ID" value="GFR09385.1"/>
    <property type="molecule type" value="Genomic_DNA"/>
</dbReference>
<comment type="caution">
    <text evidence="3">The sequence shown here is derived from an EMBL/GenBank/DDBJ whole genome shotgun (WGS) entry which is preliminary data.</text>
</comment>
<dbReference type="SMART" id="SM00225">
    <property type="entry name" value="BTB"/>
    <property type="match status" value="1"/>
</dbReference>
<dbReference type="Gene3D" id="3.30.710.10">
    <property type="entry name" value="Potassium Channel Kv1.1, Chain A"/>
    <property type="match status" value="1"/>
</dbReference>
<feature type="domain" description="BTB" evidence="1">
    <location>
        <begin position="346"/>
        <end position="412"/>
    </location>
</feature>
<dbReference type="Proteomes" id="UP000887116">
    <property type="component" value="Unassembled WGS sequence"/>
</dbReference>
<feature type="domain" description="MATH" evidence="2">
    <location>
        <begin position="10"/>
        <end position="140"/>
    </location>
</feature>
<dbReference type="PANTHER" id="PTHR24413">
    <property type="entry name" value="SPECKLE-TYPE POZ PROTEIN"/>
    <property type="match status" value="1"/>
</dbReference>
<accession>A0A8X6LGW1</accession>
<organism evidence="3 4">
    <name type="scientific">Trichonephila clavata</name>
    <name type="common">Joro spider</name>
    <name type="synonym">Nephila clavata</name>
    <dbReference type="NCBI Taxonomy" id="2740835"/>
    <lineage>
        <taxon>Eukaryota</taxon>
        <taxon>Metazoa</taxon>
        <taxon>Ecdysozoa</taxon>
        <taxon>Arthropoda</taxon>
        <taxon>Chelicerata</taxon>
        <taxon>Arachnida</taxon>
        <taxon>Araneae</taxon>
        <taxon>Araneomorphae</taxon>
        <taxon>Entelegynae</taxon>
        <taxon>Araneoidea</taxon>
        <taxon>Nephilidae</taxon>
        <taxon>Trichonephila</taxon>
    </lineage>
</organism>
<dbReference type="Pfam" id="PF00651">
    <property type="entry name" value="BTB"/>
    <property type="match status" value="1"/>
</dbReference>
<dbReference type="OrthoDB" id="45365at2759"/>
<dbReference type="AlphaFoldDB" id="A0A8X6LGW1"/>
<proteinExistence type="predicted"/>
<reference evidence="3" key="1">
    <citation type="submission" date="2020-07" db="EMBL/GenBank/DDBJ databases">
        <title>Multicomponent nature underlies the extraordinary mechanical properties of spider dragline silk.</title>
        <authorList>
            <person name="Kono N."/>
            <person name="Nakamura H."/>
            <person name="Mori M."/>
            <person name="Yoshida Y."/>
            <person name="Ohtoshi R."/>
            <person name="Malay A.D."/>
            <person name="Moran D.A.P."/>
            <person name="Tomita M."/>
            <person name="Numata K."/>
            <person name="Arakawa K."/>
        </authorList>
    </citation>
    <scope>NUCLEOTIDE SEQUENCE</scope>
</reference>
<dbReference type="Gene3D" id="1.25.40.420">
    <property type="match status" value="1"/>
</dbReference>
<dbReference type="CDD" id="cd14733">
    <property type="entry name" value="BACK"/>
    <property type="match status" value="1"/>
</dbReference>
<dbReference type="GO" id="GO:0030163">
    <property type="term" value="P:protein catabolic process"/>
    <property type="evidence" value="ECO:0007669"/>
    <property type="project" value="UniProtKB-ARBA"/>
</dbReference>
<name>A0A8X6LGW1_TRICU</name>
<dbReference type="PROSITE" id="PS50144">
    <property type="entry name" value="MATH"/>
    <property type="match status" value="1"/>
</dbReference>
<dbReference type="PROSITE" id="PS50097">
    <property type="entry name" value="BTB"/>
    <property type="match status" value="1"/>
</dbReference>
<dbReference type="InterPro" id="IPR002083">
    <property type="entry name" value="MATH/TRAF_dom"/>
</dbReference>
<dbReference type="CDD" id="cd00121">
    <property type="entry name" value="MATH"/>
    <property type="match status" value="1"/>
</dbReference>
<evidence type="ECO:0000259" key="2">
    <source>
        <dbReference type="PROSITE" id="PS50144"/>
    </source>
</evidence>
<dbReference type="Pfam" id="PF22486">
    <property type="entry name" value="MATH_2"/>
    <property type="match status" value="1"/>
</dbReference>
<dbReference type="Gene3D" id="2.60.210.10">
    <property type="entry name" value="Apoptosis, Tumor Necrosis Factor Receptor Associated Protein 2, Chain A"/>
    <property type="match status" value="2"/>
</dbReference>
<protein>
    <submittedName>
        <fullName evidence="3">Tdpoz3</fullName>
    </submittedName>
</protein>
<evidence type="ECO:0000313" key="3">
    <source>
        <dbReference type="EMBL" id="GFR09385.1"/>
    </source>
</evidence>
<dbReference type="InterPro" id="IPR000210">
    <property type="entry name" value="BTB/POZ_dom"/>
</dbReference>
<keyword evidence="4" id="KW-1185">Reference proteome</keyword>
<dbReference type="InterPro" id="IPR008974">
    <property type="entry name" value="TRAF-like"/>
</dbReference>
<evidence type="ECO:0000259" key="1">
    <source>
        <dbReference type="PROSITE" id="PS50097"/>
    </source>
</evidence>
<dbReference type="InterPro" id="IPR011333">
    <property type="entry name" value="SKP1/BTB/POZ_sf"/>
</dbReference>
<sequence length="505" mass="58929">MTDEISDEYEIIILWNIENYHCSIQKNLEILHSPTFTATTMESTKWRLISNPSEKDYEDHISIYLYREDDVVGPKSINITYIFEILGSDGTVLRKGKIDNHAFVKETCYGFSKFIERNRVLQLEKDRFLPLNTLTVRCRMRRCENKSQERMHMYAKTVIDFEKMSFIWAIDKFSCLKNDQKVPFEMKSTSKEILMSFDLFLREGQHSDDLIFIDIQCFIKKYEDFLFKVSLMDDTGKNTESREKEIRYNAHQKNNMLNLRLTKTELLEKKSLYLKDDTLSLHCECVFPTGISFKGIIGTKIELTLPQTQSIDLRSVPIINTSGRQSDDASSLKEDFKALYTEGTLSDIMLSTETKTFPAHSAVLCARSPVFKTMITDDRTKIKESVDIVDMDADTVRRMLSYMYTDSVEDLQWESALPLYEAANKYEILSLRKKCSDFLEHSLSLTNACDALLLADRHQDHDFKMIVQTYIIDRDKCVFSSEEFKKLMKKNSELAAETMHKVWQK</sequence>
<evidence type="ECO:0000313" key="4">
    <source>
        <dbReference type="Proteomes" id="UP000887116"/>
    </source>
</evidence>
<gene>
    <name evidence="3" type="primary">NCL1_45128</name>
    <name evidence="3" type="ORF">TNCT_400811</name>
</gene>
<dbReference type="CDD" id="cd18186">
    <property type="entry name" value="BTB_POZ_ZBTB_KLHL-like"/>
    <property type="match status" value="1"/>
</dbReference>
<dbReference type="SUPFAM" id="SSF49599">
    <property type="entry name" value="TRAF domain-like"/>
    <property type="match status" value="1"/>
</dbReference>